<evidence type="ECO:0000313" key="1">
    <source>
        <dbReference type="EMBL" id="KAK5988429.1"/>
    </source>
</evidence>
<organism evidence="1 5">
    <name type="scientific">Cladobotryum mycophilum</name>
    <dbReference type="NCBI Taxonomy" id="491253"/>
    <lineage>
        <taxon>Eukaryota</taxon>
        <taxon>Fungi</taxon>
        <taxon>Dikarya</taxon>
        <taxon>Ascomycota</taxon>
        <taxon>Pezizomycotina</taxon>
        <taxon>Sordariomycetes</taxon>
        <taxon>Hypocreomycetidae</taxon>
        <taxon>Hypocreales</taxon>
        <taxon>Hypocreaceae</taxon>
        <taxon>Cladobotryum</taxon>
    </lineage>
</organism>
<keyword evidence="5" id="KW-1185">Reference proteome</keyword>
<evidence type="ECO:0000313" key="4">
    <source>
        <dbReference type="EMBL" id="KAK5997650.1"/>
    </source>
</evidence>
<evidence type="ECO:0000313" key="5">
    <source>
        <dbReference type="Proteomes" id="UP001338125"/>
    </source>
</evidence>
<proteinExistence type="predicted"/>
<accession>A0ABR0S8W7</accession>
<sequence length="206" mass="22253">MSPAPCARCLRALVDWTPGSKTKAGVNIPMPLLLLSVPVVSKGVENVAVYGSLWLPWYLAANSLQLRGAGRKAYKRLLQLREQANDPAAAAVPPASLDRAILFARRALQARKSVQVERATAAATAAAAAAADTGSIMRGVAIGLMESVIDINWSLRAIAQAQQLRVPQSRQAEISYDLTELVGPQYLPSFLEDFKEDDEDDDEEPE</sequence>
<dbReference type="EMBL" id="JAVFKD010000001">
    <property type="protein sequence ID" value="KAK5997650.1"/>
    <property type="molecule type" value="Genomic_DNA"/>
</dbReference>
<dbReference type="EMBL" id="JAVFKD010000010">
    <property type="protein sequence ID" value="KAK5994414.1"/>
    <property type="molecule type" value="Genomic_DNA"/>
</dbReference>
<dbReference type="Proteomes" id="UP001338125">
    <property type="component" value="Unassembled WGS sequence"/>
</dbReference>
<evidence type="ECO:0000313" key="2">
    <source>
        <dbReference type="EMBL" id="KAK5988597.1"/>
    </source>
</evidence>
<reference evidence="1 5" key="1">
    <citation type="submission" date="2024-01" db="EMBL/GenBank/DDBJ databases">
        <title>Complete genome of Cladobotryum mycophilum ATHUM6906.</title>
        <authorList>
            <person name="Christinaki A.C."/>
            <person name="Myridakis A.I."/>
            <person name="Kouvelis V.N."/>
        </authorList>
    </citation>
    <scope>NUCLEOTIDE SEQUENCE [LARGE SCALE GENOMIC DNA]</scope>
    <source>
        <strain evidence="1 5">ATHUM6906</strain>
    </source>
</reference>
<protein>
    <submittedName>
        <fullName evidence="1">Uncharacterized protein</fullName>
    </submittedName>
</protein>
<dbReference type="EMBL" id="JAVFKD010000016">
    <property type="protein sequence ID" value="KAK5988429.1"/>
    <property type="molecule type" value="Genomic_DNA"/>
</dbReference>
<evidence type="ECO:0000313" key="3">
    <source>
        <dbReference type="EMBL" id="KAK5994414.1"/>
    </source>
</evidence>
<comment type="caution">
    <text evidence="1">The sequence shown here is derived from an EMBL/GenBank/DDBJ whole genome shotgun (WGS) entry which is preliminary data.</text>
</comment>
<dbReference type="EMBL" id="JAVFKD010000015">
    <property type="protein sequence ID" value="KAK5988597.1"/>
    <property type="molecule type" value="Genomic_DNA"/>
</dbReference>
<gene>
    <name evidence="4" type="ORF">PT974_00005</name>
    <name evidence="3" type="ORF">PT974_04888</name>
    <name evidence="2" type="ORF">PT974_10083</name>
    <name evidence="1" type="ORF">PT974_12584</name>
</gene>
<name>A0ABR0S8W7_9HYPO</name>